<dbReference type="PANTHER" id="PTHR30600">
    <property type="entry name" value="CYTOCHROME C PEROXIDASE-RELATED"/>
    <property type="match status" value="1"/>
</dbReference>
<evidence type="ECO:0000256" key="7">
    <source>
        <dbReference type="PROSITE-ProRule" id="PRU00433"/>
    </source>
</evidence>
<sequence>MAMTRIRAVAICVLGLGTPALTLGSSPAVPDWAADEVGLIASLSLSELGPVPPDPSNRVADDPRAVDLGRAIFFDTRFSADGTVSCASCHLPDRQFQDDLPLGRGVGVTKRRTMPIAGAAYSPFLFWDGRKDSLWSQALGPLESPVEHGGDRTQYAHLVAEAYRAPYEALFGALPDLGHLPRRAGPITDADAAAAWEGMAEPDRRAVSRVFADIGKSIAAFERKIQPSPTRFDAYAAALTSGVESGILTDDEIAGLRLFLGKGECVNCHNGPLLSDGHFHNTGVAAAPGFLADLGRAEGAALVRDDPFNCLGDFSDAAPEDCTEFRFMTVSTAEETGAFKTPSLRGAAMRAPYMHAGQIVTLDAVLQHYQSAPAAEIGRRELHPLNLSDNELRQIAAFLATLDPVASETR</sequence>
<dbReference type="Proteomes" id="UP000244924">
    <property type="component" value="Unassembled WGS sequence"/>
</dbReference>
<protein>
    <submittedName>
        <fullName evidence="10">Cytochrome c551 peroxidase</fullName>
        <ecNumber evidence="10">1.11.1.5</ecNumber>
    </submittedName>
</protein>
<dbReference type="GO" id="GO:0046872">
    <property type="term" value="F:metal ion binding"/>
    <property type="evidence" value="ECO:0007669"/>
    <property type="project" value="UniProtKB-KW"/>
</dbReference>
<keyword evidence="4 8" id="KW-0732">Signal</keyword>
<evidence type="ECO:0000256" key="2">
    <source>
        <dbReference type="ARBA" id="ARBA00022617"/>
    </source>
</evidence>
<dbReference type="PROSITE" id="PS51007">
    <property type="entry name" value="CYTC"/>
    <property type="match status" value="1"/>
</dbReference>
<evidence type="ECO:0000256" key="5">
    <source>
        <dbReference type="ARBA" id="ARBA00023002"/>
    </source>
</evidence>
<proteinExistence type="predicted"/>
<keyword evidence="10" id="KW-0575">Peroxidase</keyword>
<dbReference type="GO" id="GO:0020037">
    <property type="term" value="F:heme binding"/>
    <property type="evidence" value="ECO:0007669"/>
    <property type="project" value="InterPro"/>
</dbReference>
<feature type="domain" description="Cytochrome c" evidence="9">
    <location>
        <begin position="250"/>
        <end position="403"/>
    </location>
</feature>
<dbReference type="EC" id="1.11.1.5" evidence="10"/>
<evidence type="ECO:0000259" key="9">
    <source>
        <dbReference type="PROSITE" id="PS51007"/>
    </source>
</evidence>
<keyword evidence="11" id="KW-1185">Reference proteome</keyword>
<keyword evidence="2 7" id="KW-0349">Heme</keyword>
<gene>
    <name evidence="10" type="primary">ccp_2</name>
    <name evidence="10" type="ORF">DEA8626_04053</name>
</gene>
<dbReference type="SUPFAM" id="SSF46626">
    <property type="entry name" value="Cytochrome c"/>
    <property type="match status" value="2"/>
</dbReference>
<dbReference type="AlphaFoldDB" id="A0A2R8BNJ0"/>
<evidence type="ECO:0000256" key="1">
    <source>
        <dbReference type="ARBA" id="ARBA00004196"/>
    </source>
</evidence>
<reference evidence="10 11" key="1">
    <citation type="submission" date="2018-03" db="EMBL/GenBank/DDBJ databases">
        <authorList>
            <person name="Keele B.F."/>
        </authorList>
    </citation>
    <scope>NUCLEOTIDE SEQUENCE [LARGE SCALE GENOMIC DNA]</scope>
    <source>
        <strain evidence="10 11">CECT 8626</strain>
    </source>
</reference>
<dbReference type="InterPro" id="IPR036909">
    <property type="entry name" value="Cyt_c-like_dom_sf"/>
</dbReference>
<dbReference type="GO" id="GO:0030313">
    <property type="term" value="C:cell envelope"/>
    <property type="evidence" value="ECO:0007669"/>
    <property type="project" value="UniProtKB-SubCell"/>
</dbReference>
<dbReference type="InterPro" id="IPR009056">
    <property type="entry name" value="Cyt_c-like_dom"/>
</dbReference>
<evidence type="ECO:0000256" key="3">
    <source>
        <dbReference type="ARBA" id="ARBA00022723"/>
    </source>
</evidence>
<dbReference type="GO" id="GO:0009055">
    <property type="term" value="F:electron transfer activity"/>
    <property type="evidence" value="ECO:0007669"/>
    <property type="project" value="InterPro"/>
</dbReference>
<evidence type="ECO:0000313" key="11">
    <source>
        <dbReference type="Proteomes" id="UP000244924"/>
    </source>
</evidence>
<dbReference type="InterPro" id="IPR004852">
    <property type="entry name" value="Di-haem_cyt_c_peroxidsae"/>
</dbReference>
<evidence type="ECO:0000256" key="6">
    <source>
        <dbReference type="ARBA" id="ARBA00023004"/>
    </source>
</evidence>
<dbReference type="GO" id="GO:0004130">
    <property type="term" value="F:cytochrome-c peroxidase activity"/>
    <property type="evidence" value="ECO:0007669"/>
    <property type="project" value="UniProtKB-EC"/>
</dbReference>
<feature type="signal peptide" evidence="8">
    <location>
        <begin position="1"/>
        <end position="22"/>
    </location>
</feature>
<feature type="chain" id="PRO_5015337366" evidence="8">
    <location>
        <begin position="23"/>
        <end position="410"/>
    </location>
</feature>
<dbReference type="EMBL" id="OMOQ01000007">
    <property type="protein sequence ID" value="SPH25018.1"/>
    <property type="molecule type" value="Genomic_DNA"/>
</dbReference>
<keyword evidence="5 10" id="KW-0560">Oxidoreductase</keyword>
<dbReference type="InterPro" id="IPR051395">
    <property type="entry name" value="Cytochrome_c_Peroxidase/MauG"/>
</dbReference>
<dbReference type="Gene3D" id="1.10.760.10">
    <property type="entry name" value="Cytochrome c-like domain"/>
    <property type="match status" value="2"/>
</dbReference>
<organism evidence="10 11">
    <name type="scientific">Albidovulum aquaemixtae</name>
    <dbReference type="NCBI Taxonomy" id="1542388"/>
    <lineage>
        <taxon>Bacteria</taxon>
        <taxon>Pseudomonadati</taxon>
        <taxon>Pseudomonadota</taxon>
        <taxon>Alphaproteobacteria</taxon>
        <taxon>Rhodobacterales</taxon>
        <taxon>Paracoccaceae</taxon>
        <taxon>Albidovulum</taxon>
    </lineage>
</organism>
<name>A0A2R8BNJ0_9RHOB</name>
<keyword evidence="6 7" id="KW-0408">Iron</keyword>
<dbReference type="OrthoDB" id="9805202at2"/>
<keyword evidence="3 7" id="KW-0479">Metal-binding</keyword>
<evidence type="ECO:0000256" key="8">
    <source>
        <dbReference type="SAM" id="SignalP"/>
    </source>
</evidence>
<dbReference type="Pfam" id="PF03150">
    <property type="entry name" value="CCP_MauG"/>
    <property type="match status" value="1"/>
</dbReference>
<comment type="subcellular location">
    <subcellularLocation>
        <location evidence="1">Cell envelope</location>
    </subcellularLocation>
</comment>
<dbReference type="PANTHER" id="PTHR30600:SF10">
    <property type="entry name" value="BLL6722 PROTEIN"/>
    <property type="match status" value="1"/>
</dbReference>
<evidence type="ECO:0000313" key="10">
    <source>
        <dbReference type="EMBL" id="SPH25018.1"/>
    </source>
</evidence>
<evidence type="ECO:0000256" key="4">
    <source>
        <dbReference type="ARBA" id="ARBA00022729"/>
    </source>
</evidence>
<accession>A0A2R8BNJ0</accession>